<organism evidence="2 3">
    <name type="scientific">Haloquadratum walsbyi (strain DSM 16854 / JCM 12705 / C23)</name>
    <dbReference type="NCBI Taxonomy" id="768065"/>
    <lineage>
        <taxon>Archaea</taxon>
        <taxon>Methanobacteriati</taxon>
        <taxon>Methanobacteriota</taxon>
        <taxon>Stenosarchaea group</taxon>
        <taxon>Halobacteria</taxon>
        <taxon>Halobacteriales</taxon>
        <taxon>Haloferacaceae</taxon>
        <taxon>Haloquadratum</taxon>
    </lineage>
</organism>
<dbReference type="KEGG" id="hwc:Hqrw_3915"/>
<sequence>MDVRVRGAAPAEPFLGAAELFETEYDLNSPVYVDVRENPDERTWAAHYEDRHVLNISQKAATSAMARELVVHELAHMARNEEGHVSHHLATEEALYLALAGESIERHKIAHCYQIANHMKDIYADDITLAVTAPTKLIDFLESELARAVASASAPALSPRSNSRRVTVDADPEITAVNAAFALALVERHDLISADHRLYDLAHAAADDAPTIDMKAFTQHFRSLEANPTTSEYRSALVDATRAYALGESGLGKSKTADEEQKCGQRIDSNKTLTPQSQSQSRSQSQFQFGPASD</sequence>
<dbReference type="EMBL" id="FR746099">
    <property type="protein sequence ID" value="CCC41648.1"/>
    <property type="molecule type" value="Genomic_DNA"/>
</dbReference>
<evidence type="ECO:0000313" key="3">
    <source>
        <dbReference type="Proteomes" id="UP000007954"/>
    </source>
</evidence>
<dbReference type="RefSeq" id="WP_014556970.1">
    <property type="nucleotide sequence ID" value="NC_017459.1"/>
</dbReference>
<feature type="compositionally biased region" description="Basic and acidic residues" evidence="1">
    <location>
        <begin position="255"/>
        <end position="269"/>
    </location>
</feature>
<dbReference type="AlphaFoldDB" id="G0LF85"/>
<feature type="region of interest" description="Disordered" evidence="1">
    <location>
        <begin position="251"/>
        <end position="294"/>
    </location>
</feature>
<feature type="compositionally biased region" description="Low complexity" evidence="1">
    <location>
        <begin position="276"/>
        <end position="294"/>
    </location>
</feature>
<dbReference type="InterPro" id="IPR043940">
    <property type="entry name" value="DUF5781"/>
</dbReference>
<dbReference type="HOGENOM" id="CLU_1109537_0_0_2"/>
<dbReference type="OrthoDB" id="201232at2157"/>
<evidence type="ECO:0000256" key="1">
    <source>
        <dbReference type="SAM" id="MobiDB-lite"/>
    </source>
</evidence>
<gene>
    <name evidence="2" type="ordered locus">Hqrw_3915</name>
</gene>
<name>G0LF85_HALWC</name>
<dbReference type="GeneID" id="12448802"/>
<evidence type="ECO:0000313" key="2">
    <source>
        <dbReference type="EMBL" id="CCC41648.1"/>
    </source>
</evidence>
<accession>G0LF85</accession>
<protein>
    <submittedName>
        <fullName evidence="2">Uncharacterized protein</fullName>
    </submittedName>
</protein>
<dbReference type="Proteomes" id="UP000007954">
    <property type="component" value="Chromosome"/>
</dbReference>
<proteinExistence type="predicted"/>
<dbReference type="Pfam" id="PF19093">
    <property type="entry name" value="DUF5781"/>
    <property type="match status" value="1"/>
</dbReference>
<reference evidence="2 3" key="1">
    <citation type="journal article" date="2011" name="PLoS ONE">
        <title>Haloquadratum walsbyi: limited diversity in a global pond.</title>
        <authorList>
            <person name="Dyall-Smith M."/>
            <person name="Pfeiffer F."/>
            <person name="Klee K."/>
            <person name="Palm P."/>
            <person name="Gross K."/>
            <person name="Schuster S.C."/>
            <person name="Rampp M."/>
            <person name="Oesterhelt D."/>
        </authorList>
    </citation>
    <scope>NUCLEOTIDE SEQUENCE [LARGE SCALE GENOMIC DNA]</scope>
    <source>
        <strain evidence="3">DSM 16854 / JCM 12705 / C23</strain>
    </source>
</reference>